<geneLocation type="mitochondrion" evidence="2"/>
<evidence type="ECO:0000313" key="2">
    <source>
        <dbReference type="EMBL" id="AIG90146.1"/>
    </source>
</evidence>
<keyword evidence="4" id="KW-1185">Reference proteome</keyword>
<reference evidence="3" key="2">
    <citation type="journal article" date="2014" name="Nat. Genet.">
        <title>Genome sequence of the hot pepper provides insights into the evolution of pungency in Capsicum species.</title>
        <authorList>
            <person name="Kim S."/>
            <person name="Park M."/>
            <person name="Yeom S.I."/>
            <person name="Kim Y.M."/>
            <person name="Lee J.M."/>
            <person name="Lee H.A."/>
            <person name="Seo E."/>
            <person name="Choi J."/>
            <person name="Cheong K."/>
            <person name="Kim K.T."/>
            <person name="Jung K."/>
            <person name="Lee G.W."/>
            <person name="Oh S.K."/>
            <person name="Bae C."/>
            <person name="Kim S.B."/>
            <person name="Lee H.Y."/>
            <person name="Kim S.Y."/>
            <person name="Kim M.S."/>
            <person name="Kang B.C."/>
            <person name="Jo Y.D."/>
            <person name="Yang H.B."/>
            <person name="Jeong H.J."/>
            <person name="Kang W.H."/>
            <person name="Kwon J.K."/>
            <person name="Shin C."/>
            <person name="Lim J.Y."/>
            <person name="Park J.H."/>
            <person name="Huh J.H."/>
            <person name="Kim J.S."/>
            <person name="Kim B.D."/>
            <person name="Cohen O."/>
            <person name="Paran I."/>
            <person name="Suh M.C."/>
            <person name="Lee S.B."/>
            <person name="Kim Y.K."/>
            <person name="Shin Y."/>
            <person name="Noh S.J."/>
            <person name="Park J."/>
            <person name="Seo Y.S."/>
            <person name="Kwon S.Y."/>
            <person name="Kim H.A."/>
            <person name="Park J.M."/>
            <person name="Kim H.J."/>
            <person name="Choi S.B."/>
            <person name="Bosland P.W."/>
            <person name="Reeves G."/>
            <person name="Jo S.H."/>
            <person name="Lee B.W."/>
            <person name="Cho H.T."/>
            <person name="Choi H.S."/>
            <person name="Lee M.S."/>
            <person name="Yu Y."/>
            <person name="Do Choi Y."/>
            <person name="Park B.S."/>
            <person name="van Deynze A."/>
            <person name="Ashrafi H."/>
            <person name="Hill T."/>
            <person name="Kim W.T."/>
            <person name="Pai H.S."/>
            <person name="Ahn H.K."/>
            <person name="Yeam I."/>
            <person name="Giovannoni J.J."/>
            <person name="Rose J.K."/>
            <person name="Sorensen I."/>
            <person name="Lee S.J."/>
            <person name="Kim R.W."/>
            <person name="Choi I.Y."/>
            <person name="Choi B.S."/>
            <person name="Lim J.S."/>
            <person name="Lee Y.H."/>
            <person name="Choi D."/>
        </authorList>
    </citation>
    <scope>NUCLEOTIDE SEQUENCE [LARGE SCALE GENOMIC DNA]</scope>
</reference>
<gene>
    <name evidence="2" type="primary">orf117c</name>
    <name evidence="3" type="ORF">T459_16752</name>
</gene>
<dbReference type="EMBL" id="KJ865410">
    <property type="protein sequence ID" value="AIG90146.1"/>
    <property type="molecule type" value="Genomic_DNA"/>
</dbReference>
<proteinExistence type="predicted"/>
<dbReference type="KEGG" id="cann:19989131"/>
<evidence type="ECO:0000313" key="3">
    <source>
        <dbReference type="EMBL" id="PHT78700.1"/>
    </source>
</evidence>
<accession>A0A1U8QD40</accession>
<dbReference type="Gramene" id="PHT78700">
    <property type="protein sequence ID" value="PHT78700"/>
    <property type="gene ID" value="T459_16752"/>
</dbReference>
<dbReference type="OrthoDB" id="966224at2759"/>
<dbReference type="EMBL" id="KJ865409">
    <property type="protein sequence ID" value="AIG89832.1"/>
    <property type="molecule type" value="Genomic_DNA"/>
</dbReference>
<reference evidence="3 4" key="4">
    <citation type="journal article" date="2017" name="Genome Biol.">
        <title>New reference genome sequences of hot pepper reveal the massive evolution of plant disease-resistance genes by retroduplication.</title>
        <authorList>
            <person name="Kim S."/>
            <person name="Park J."/>
            <person name="Yeom S.I."/>
            <person name="Kim Y.M."/>
            <person name="Seo E."/>
            <person name="Kim K.T."/>
            <person name="Kim M.S."/>
            <person name="Lee J.M."/>
            <person name="Cheong K."/>
            <person name="Shin H.S."/>
            <person name="Kim S.B."/>
            <person name="Han K."/>
            <person name="Lee J."/>
            <person name="Park M."/>
            <person name="Lee H.A."/>
            <person name="Lee H.Y."/>
            <person name="Lee Y."/>
            <person name="Oh S."/>
            <person name="Lee J.H."/>
            <person name="Choi E."/>
            <person name="Choi E."/>
            <person name="Lee S.E."/>
            <person name="Jeon J."/>
            <person name="Kim H."/>
            <person name="Choi G."/>
            <person name="Song H."/>
            <person name="Lee J."/>
            <person name="Lee S.C."/>
            <person name="Kwon J.K."/>
            <person name="Lee H.Y."/>
            <person name="Koo N."/>
            <person name="Hong Y."/>
            <person name="Kim R.W."/>
            <person name="Kang W.H."/>
            <person name="Huh J.H."/>
            <person name="Kang B.C."/>
            <person name="Yang T.J."/>
            <person name="Lee Y.H."/>
            <person name="Bennetzen J.L."/>
            <person name="Choi D."/>
        </authorList>
    </citation>
    <scope>NUCLEOTIDE SEQUENCE [LARGE SCALE GENOMIC DNA]</scope>
    <source>
        <strain evidence="4">cv. CM334</strain>
    </source>
</reference>
<keyword evidence="2" id="KW-0496">Mitochondrion</keyword>
<name>A0A075W250_CAPAN</name>
<reference evidence="1" key="1">
    <citation type="journal article" date="2014" name="BMC Genomics">
        <title>Extensive structural variations between mitochondrial genomes of CMS and normal peppers (Capsicum annuum L.) revealed by complete nucleotide sequencing.</title>
        <authorList>
            <person name="Jo Y.D."/>
            <person name="Choi Y."/>
            <person name="Kim D.H."/>
            <person name="Kim B.D."/>
            <person name="Kang B.C."/>
        </authorList>
    </citation>
    <scope>NUCLEOTIDE SEQUENCE</scope>
</reference>
<dbReference type="RefSeq" id="YP_009049788.1">
    <property type="nucleotide sequence ID" value="NC_024624.1"/>
</dbReference>
<evidence type="ECO:0000313" key="1">
    <source>
        <dbReference type="EMBL" id="AIG89832.1"/>
    </source>
</evidence>
<dbReference type="AlphaFoldDB" id="A0A075W250"/>
<evidence type="ECO:0000313" key="4">
    <source>
        <dbReference type="Proteomes" id="UP000222542"/>
    </source>
</evidence>
<accession>A0A075W250</accession>
<dbReference type="GeneID" id="19989131"/>
<protein>
    <submittedName>
        <fullName evidence="2">Uncharacterized protein</fullName>
    </submittedName>
</protein>
<sequence>MKVPFQGRTTYYDTFRFVEPCFGLWFDGCTCKKSGTFRFVSHPSLSQHFRFTSFVRSRLLRYDLPSSLYRSYSRFIPIRCYDVPYSNSGDSRRSIALFTSEWHYWTYLLVGDVLYFR</sequence>
<reference evidence="2" key="3">
    <citation type="submission" date="2014-05" db="EMBL/GenBank/DDBJ databases">
        <title>Capsicum annuum strain Jeju mitochondrial DNA, complete genome.</title>
        <authorList>
            <person name="Jo Y.D."/>
            <person name="Choi Y."/>
            <person name="Kim D.-H."/>
            <person name="Kim B.-D."/>
            <person name="Kang B.-C."/>
        </authorList>
    </citation>
    <scope>NUCLEOTIDE SEQUENCE</scope>
</reference>
<organism evidence="2">
    <name type="scientific">Capsicum annuum</name>
    <name type="common">Capsicum pepper</name>
    <dbReference type="NCBI Taxonomy" id="4072"/>
    <lineage>
        <taxon>Eukaryota</taxon>
        <taxon>Viridiplantae</taxon>
        <taxon>Streptophyta</taxon>
        <taxon>Embryophyta</taxon>
        <taxon>Tracheophyta</taxon>
        <taxon>Spermatophyta</taxon>
        <taxon>Magnoliopsida</taxon>
        <taxon>eudicotyledons</taxon>
        <taxon>Gunneridae</taxon>
        <taxon>Pentapetalae</taxon>
        <taxon>asterids</taxon>
        <taxon>lamiids</taxon>
        <taxon>Solanales</taxon>
        <taxon>Solanaceae</taxon>
        <taxon>Solanoideae</taxon>
        <taxon>Capsiceae</taxon>
        <taxon>Capsicum</taxon>
    </lineage>
</organism>
<dbReference type="Proteomes" id="UP000222542">
    <property type="component" value="Unassembled WGS sequence"/>
</dbReference>
<dbReference type="EMBL" id="AYRZ02000006">
    <property type="protein sequence ID" value="PHT78700.1"/>
    <property type="molecule type" value="Genomic_DNA"/>
</dbReference>